<feature type="compositionally biased region" description="Acidic residues" evidence="9">
    <location>
        <begin position="123"/>
        <end position="137"/>
    </location>
</feature>
<feature type="coiled-coil region" evidence="8">
    <location>
        <begin position="1915"/>
        <end position="1942"/>
    </location>
</feature>
<dbReference type="GO" id="GO:0097711">
    <property type="term" value="P:ciliary basal body-plasma membrane docking"/>
    <property type="evidence" value="ECO:0007669"/>
    <property type="project" value="TreeGrafter"/>
</dbReference>
<evidence type="ECO:0000256" key="4">
    <source>
        <dbReference type="ARBA" id="ARBA00022794"/>
    </source>
</evidence>
<evidence type="ECO:0000256" key="2">
    <source>
        <dbReference type="ARBA" id="ARBA00004300"/>
    </source>
</evidence>
<keyword evidence="5 8" id="KW-0175">Coiled coil</keyword>
<feature type="region of interest" description="Disordered" evidence="9">
    <location>
        <begin position="1"/>
        <end position="171"/>
    </location>
</feature>
<dbReference type="InterPro" id="IPR026201">
    <property type="entry name" value="Cep290"/>
</dbReference>
<organism evidence="10 11">
    <name type="scientific">Folsomia candida</name>
    <name type="common">Springtail</name>
    <dbReference type="NCBI Taxonomy" id="158441"/>
    <lineage>
        <taxon>Eukaryota</taxon>
        <taxon>Metazoa</taxon>
        <taxon>Ecdysozoa</taxon>
        <taxon>Arthropoda</taxon>
        <taxon>Hexapoda</taxon>
        <taxon>Collembola</taxon>
        <taxon>Entomobryomorpha</taxon>
        <taxon>Isotomoidea</taxon>
        <taxon>Isotomidae</taxon>
        <taxon>Proisotominae</taxon>
        <taxon>Folsomia</taxon>
    </lineage>
</organism>
<evidence type="ECO:0000256" key="8">
    <source>
        <dbReference type="SAM" id="Coils"/>
    </source>
</evidence>
<reference evidence="10 11" key="1">
    <citation type="submission" date="2015-12" db="EMBL/GenBank/DDBJ databases">
        <title>The genome of Folsomia candida.</title>
        <authorList>
            <person name="Faddeeva A."/>
            <person name="Derks M.F."/>
            <person name="Anvar Y."/>
            <person name="Smit S."/>
            <person name="Van Straalen N."/>
            <person name="Roelofs D."/>
        </authorList>
    </citation>
    <scope>NUCLEOTIDE SEQUENCE [LARGE SCALE GENOMIC DNA]</scope>
    <source>
        <strain evidence="10 11">VU population</strain>
        <tissue evidence="10">Whole body</tissue>
    </source>
</reference>
<feature type="region of interest" description="Disordered" evidence="9">
    <location>
        <begin position="658"/>
        <end position="690"/>
    </location>
</feature>
<feature type="coiled-coil region" evidence="8">
    <location>
        <begin position="791"/>
        <end position="818"/>
    </location>
</feature>
<feature type="region of interest" description="Disordered" evidence="9">
    <location>
        <begin position="206"/>
        <end position="258"/>
    </location>
</feature>
<keyword evidence="4" id="KW-0970">Cilium biogenesis/degradation</keyword>
<evidence type="ECO:0000256" key="3">
    <source>
        <dbReference type="ARBA" id="ARBA00022490"/>
    </source>
</evidence>
<dbReference type="PANTHER" id="PTHR18879">
    <property type="entry name" value="CENTROSOMAL PROTEIN OF 290 KDA"/>
    <property type="match status" value="1"/>
</dbReference>
<keyword evidence="6" id="KW-0206">Cytoskeleton</keyword>
<dbReference type="PANTHER" id="PTHR18879:SF20">
    <property type="entry name" value="CENTROSOMAL PROTEIN OF 290 KDA"/>
    <property type="match status" value="1"/>
</dbReference>
<proteinExistence type="predicted"/>
<keyword evidence="11" id="KW-1185">Reference proteome</keyword>
<dbReference type="Proteomes" id="UP000198287">
    <property type="component" value="Unassembled WGS sequence"/>
</dbReference>
<feature type="coiled-coil region" evidence="8">
    <location>
        <begin position="2201"/>
        <end position="2249"/>
    </location>
</feature>
<feature type="coiled-coil region" evidence="8">
    <location>
        <begin position="493"/>
        <end position="520"/>
    </location>
</feature>
<evidence type="ECO:0000256" key="9">
    <source>
        <dbReference type="SAM" id="MobiDB-lite"/>
    </source>
</evidence>
<feature type="compositionally biased region" description="Low complexity" evidence="9">
    <location>
        <begin position="2321"/>
        <end position="2331"/>
    </location>
</feature>
<name>A0A226DN25_FOLCA</name>
<feature type="compositionally biased region" description="Polar residues" evidence="9">
    <location>
        <begin position="26"/>
        <end position="44"/>
    </location>
</feature>
<feature type="compositionally biased region" description="Polar residues" evidence="9">
    <location>
        <begin position="240"/>
        <end position="258"/>
    </location>
</feature>
<dbReference type="OrthoDB" id="6351660at2759"/>
<feature type="coiled-coil region" evidence="8">
    <location>
        <begin position="1585"/>
        <end position="1626"/>
    </location>
</feature>
<evidence type="ECO:0000313" key="10">
    <source>
        <dbReference type="EMBL" id="OXA46589.1"/>
    </source>
</evidence>
<feature type="coiled-coil region" evidence="8">
    <location>
        <begin position="566"/>
        <end position="637"/>
    </location>
</feature>
<dbReference type="STRING" id="158441.A0A226DN25"/>
<feature type="compositionally biased region" description="Polar residues" evidence="9">
    <location>
        <begin position="89"/>
        <end position="98"/>
    </location>
</feature>
<feature type="coiled-coil region" evidence="8">
    <location>
        <begin position="1987"/>
        <end position="2032"/>
    </location>
</feature>
<feature type="compositionally biased region" description="Low complexity" evidence="9">
    <location>
        <begin position="1961"/>
        <end position="1972"/>
    </location>
</feature>
<evidence type="ECO:0000256" key="7">
    <source>
        <dbReference type="ARBA" id="ARBA00023273"/>
    </source>
</evidence>
<feature type="coiled-coil region" evidence="8">
    <location>
        <begin position="1666"/>
        <end position="1880"/>
    </location>
</feature>
<gene>
    <name evidence="10" type="ORF">Fcan01_18745</name>
</gene>
<dbReference type="OMA" id="RIEMQQR"/>
<comment type="caution">
    <text evidence="10">The sequence shown here is derived from an EMBL/GenBank/DDBJ whole genome shotgun (WGS) entry which is preliminary data.</text>
</comment>
<evidence type="ECO:0000256" key="1">
    <source>
        <dbReference type="ARBA" id="ARBA00004120"/>
    </source>
</evidence>
<dbReference type="GO" id="GO:0034451">
    <property type="term" value="C:centriolar satellite"/>
    <property type="evidence" value="ECO:0007669"/>
    <property type="project" value="TreeGrafter"/>
</dbReference>
<dbReference type="GO" id="GO:0035869">
    <property type="term" value="C:ciliary transition zone"/>
    <property type="evidence" value="ECO:0007669"/>
    <property type="project" value="TreeGrafter"/>
</dbReference>
<evidence type="ECO:0000256" key="6">
    <source>
        <dbReference type="ARBA" id="ARBA00023212"/>
    </source>
</evidence>
<feature type="coiled-coil region" evidence="8">
    <location>
        <begin position="1022"/>
        <end position="1080"/>
    </location>
</feature>
<feature type="region of interest" description="Disordered" evidence="9">
    <location>
        <begin position="2314"/>
        <end position="2342"/>
    </location>
</feature>
<evidence type="ECO:0000313" key="11">
    <source>
        <dbReference type="Proteomes" id="UP000198287"/>
    </source>
</evidence>
<feature type="compositionally biased region" description="Acidic residues" evidence="9">
    <location>
        <begin position="227"/>
        <end position="236"/>
    </location>
</feature>
<feature type="region of interest" description="Disordered" evidence="9">
    <location>
        <begin position="1949"/>
        <end position="1972"/>
    </location>
</feature>
<feature type="coiled-coil region" evidence="8">
    <location>
        <begin position="903"/>
        <end position="987"/>
    </location>
</feature>
<keyword evidence="7" id="KW-0966">Cell projection</keyword>
<dbReference type="EMBL" id="LNIX01000015">
    <property type="protein sequence ID" value="OXA46589.1"/>
    <property type="molecule type" value="Genomic_DNA"/>
</dbReference>
<feature type="coiled-coil region" evidence="8">
    <location>
        <begin position="2077"/>
        <end position="2176"/>
    </location>
</feature>
<evidence type="ECO:0000256" key="5">
    <source>
        <dbReference type="ARBA" id="ARBA00023054"/>
    </source>
</evidence>
<feature type="compositionally biased region" description="Basic and acidic residues" evidence="9">
    <location>
        <begin position="139"/>
        <end position="171"/>
    </location>
</feature>
<feature type="coiled-coil region" evidence="8">
    <location>
        <begin position="1325"/>
        <end position="1407"/>
    </location>
</feature>
<feature type="compositionally biased region" description="Low complexity" evidence="9">
    <location>
        <begin position="73"/>
        <end position="88"/>
    </location>
</feature>
<keyword evidence="3" id="KW-0963">Cytoplasm</keyword>
<sequence length="2352" mass="269626">MDKPKPAPRNRNTRNRRNRDRDRGKNSASYDDSQPTSPILSTPTPDSPSPIKRPDLHPHRKRDNNNDPEVDNISPIPSTSTTQKPQQQNADDPTTTPLEKNPPVKKGGGERSSTRTRRRRDSTDDDDDEDNDDDLIDASDLKRQIDRLERDLQRRDRELNEERIETEKCIESIKRLERDKIDLRREVEGLRDEAEDYRRALDEYKERAAKKFSSSGGGKRMAGGEYDNSDEGDEYYNDGNGKQQSQQSGFDMTVQQKNRQIQQLIEDTERLDDEKRSLEEKLTTLKESLSEATKQIESMTSDHFEQKGQLQKGDERIRQLEEEKTVLSIRERELLGYKERHDQYLENLCNAVDIRVDVWKVCIISLEAEVRGLEVIAPPPEIQENCMLPMFYLLFQSHNVNNKMMFDKDEEIDRLNAKISTLMSQIPNTQMDSERTTVQLLNHKLVEREHQIALLNEQLAQATEELESTSSFIASLQSKLNLTEDSKKTEYLVKSLQVTVKKLEDKLDRRTKQLSAVEKEAEDKSRTVTSLMGRMAAYEAGQYGLPEAVSEIKDLKIQIRIRDKQVEGVTQEINILYMQVNDLQEESEMLREKLGVEKEADISRETKRYTRTKKNELSALRSKVGNLEEEVVTLKTRNYSLKKQLAQVDMNPEQIVVPNSGGGSYLPDMDRERDGPDGGTGSVVSDRVSTDPVGTTRGDILVRNLTGFGVKSEEWKEKYEIILEENSALRRGLHEILDCMHKMTDDGNTEVMIQAPVLEELLREMSARGIINYPYPISSFHMKVCNLEGKCSQLREDLHRLRQEERQCREELFEAKNTISTLTEQLKSGVDTRPSQHFMSSSSPPPPPSNQERRVTFERGESLDRIDSEVHEISNKTRQESGNLHHDSFSTNLTFPKRRDFVVEALQEEIVSLRTQNESLARSVEQEKSQKMEQLEALVSKANELVTKNGDDPPAAQLKIEYLVAIQENQTNEINSLLRKLAQVGNEYMARLGHLERFQLKAIHQITTFHQVLENSVPIHLFHNAKKEIRHLSDKLVELEEKEATVVVKTVAFHKNTAEIAELRKERDALEEQLGKCQARLLETAAKFEDKTKPPPDSENNPEFSLQLSQSLKKYDDLKDKFDAVESSKKKIESEFHDLTEKYNTCVSTVNEKYIDTVAREEYDLLVNKLVNTEEILVTAKDECLKWKELAEMTQNQIKAIENIKYFEKVELDYLAKQVLELQSESSEKSLLAKAHHHMLTGDKEKHLAIQQVEKLLSKLSQLEAHSLQQSKIHQDREMSLISMHTHVIMRYRNLFAALHDSQTAQNYNYTTRSVTKMKTSNSDVKEAFELFEKTKRNCGELEEQLLEERLKGEELEEKCKLLEGMVNSLKEDGLGQEVVFESVQKAQEARVEATRWKRKAEQKSRDCLSLQESVHRLENITHELEDDRLKLEHALELKDSLTSTLIGKSVEDLHLRMVPSSHQGLHHQGPPLIETLSSTSMPLLAVSSTRLDTNATENKECQISSVPSHDHVSAAAHVEELLLEKNGLINSLQMMTIRVAELEGNVRAKEEALNEIKFIRAQQQERDGHHKRPTSADSDLQDALVVARESMTSLQERLKSKEENVNQYRRLLAEVRNEMQTSTERHVQEMRALQMTIHQQQQAFTRMKSTLSHPVKDSLNVEGTIKDQLTRIHELEDEVSQLQHAMSNTAAQLTAARSEAHRWRCHAEAKMKEADSVRDQQQVNLESLEELGSVRQELRETQRKLEESHQQLENVRSNSLKDSGMTDLVNVLRGELEEKDKQIEAYSKSLHNLKVNSGTYTEKSSLEEKIQTKNSEVSFLKEQINELHKTVAAQQVKISKSAKPVVQRSADLDALRAKLQELTEAKAKVDKDFADLNRKRDEDEMKKIKSAERVARFEESKKWKATLKTGEIRISELESEIERFKSIVQNLRTSISRMEKDKIILETKLSSSRQNDNTRSSSASTRFSSDSQLSSQQAHILAQGEIARLKIEIHDLQELNEKTEFEGREEAERLKMEVKLLKERVVSQERQLTAYQIAQKAWFAKSGKFWNLAKLAAEIWPDFCRNLGDAQVITEIENMSLREAHVQKEIRRLEEDNLYLNLQIEQLRLESPRLRDRVQHLQKMVEALKSEKPLVAHSDADKKSQKSLSELEKTINALKGVISKLQSENKKLQMRPPPTVSNVVSSEKLKTSVGSIVEEKKLLLDKVEYLEHENEKLTRKFLEANGRTESLEEKFNDVEKRAKSAEMRLKTFLDVTNKNNSPVSSETAEQGLVDVEQGHPSSLGSNVSALHQKLKAMQEELDTKNRLLAAAKHSLRAAEKATAPKPTTSPRPRDDSELPVAATTSAYLALV</sequence>
<accession>A0A226DN25</accession>
<comment type="subcellular location">
    <subcellularLocation>
        <location evidence="1">Cytoplasm</location>
        <location evidence="1">Cytoskeleton</location>
        <location evidence="1">Cilium basal body</location>
    </subcellularLocation>
    <subcellularLocation>
        <location evidence="2">Cytoplasm</location>
        <location evidence="2">Cytoskeleton</location>
        <location evidence="2">Microtubule organizing center</location>
        <location evidence="2">Centrosome</location>
    </subcellularLocation>
</comment>
<feature type="compositionally biased region" description="Polar residues" evidence="9">
    <location>
        <begin position="1949"/>
        <end position="1960"/>
    </location>
</feature>
<dbReference type="GO" id="GO:1905349">
    <property type="term" value="P:ciliary transition zone assembly"/>
    <property type="evidence" value="ECO:0007669"/>
    <property type="project" value="TreeGrafter"/>
</dbReference>
<feature type="region of interest" description="Disordered" evidence="9">
    <location>
        <begin position="826"/>
        <end position="854"/>
    </location>
</feature>
<dbReference type="GO" id="GO:1905515">
    <property type="term" value="P:non-motile cilium assembly"/>
    <property type="evidence" value="ECO:0007669"/>
    <property type="project" value="TreeGrafter"/>
</dbReference>
<protein>
    <submittedName>
        <fullName evidence="10">Uncharacterized protein</fullName>
    </submittedName>
</protein>
<feature type="compositionally biased region" description="Basic residues" evidence="9">
    <location>
        <begin position="1"/>
        <end position="18"/>
    </location>
</feature>